<protein>
    <submittedName>
        <fullName evidence="1">Uncharacterized protein</fullName>
    </submittedName>
</protein>
<feature type="non-terminal residue" evidence="1">
    <location>
        <position position="263"/>
    </location>
</feature>
<dbReference type="EMBL" id="JACQCR010000045">
    <property type="protein sequence ID" value="MBI3631100.1"/>
    <property type="molecule type" value="Genomic_DNA"/>
</dbReference>
<evidence type="ECO:0000313" key="1">
    <source>
        <dbReference type="EMBL" id="MBI3631100.1"/>
    </source>
</evidence>
<reference evidence="1" key="1">
    <citation type="submission" date="2020-07" db="EMBL/GenBank/DDBJ databases">
        <title>Huge and variable diversity of episymbiotic CPR bacteria and DPANN archaea in groundwater ecosystems.</title>
        <authorList>
            <person name="He C.Y."/>
            <person name="Keren R."/>
            <person name="Whittaker M."/>
            <person name="Farag I.F."/>
            <person name="Doudna J."/>
            <person name="Cate J.H.D."/>
            <person name="Banfield J.F."/>
        </authorList>
    </citation>
    <scope>NUCLEOTIDE SEQUENCE</scope>
    <source>
        <strain evidence="1">NC_groundwater_973_Pr1_S-0.2um_54_13</strain>
    </source>
</reference>
<organism evidence="1 2">
    <name type="scientific">Candidatus Sungiibacteriota bacterium</name>
    <dbReference type="NCBI Taxonomy" id="2750080"/>
    <lineage>
        <taxon>Bacteria</taxon>
        <taxon>Candidatus Sungiibacteriota</taxon>
    </lineage>
</organism>
<dbReference type="Proteomes" id="UP000753196">
    <property type="component" value="Unassembled WGS sequence"/>
</dbReference>
<name>A0A932QYC4_9BACT</name>
<accession>A0A932QYC4</accession>
<evidence type="ECO:0000313" key="2">
    <source>
        <dbReference type="Proteomes" id="UP000753196"/>
    </source>
</evidence>
<gene>
    <name evidence="1" type="ORF">HY221_02075</name>
</gene>
<comment type="caution">
    <text evidence="1">The sequence shown here is derived from an EMBL/GenBank/DDBJ whole genome shotgun (WGS) entry which is preliminary data.</text>
</comment>
<sequence>MLAFPAPALLAANLSLAESPKTQILTQEDVSLCIKKLDSDKVLCPEFEGRWVFKMLLSSARRKRSFKKALEDAYGVIAAKAPGVKEGYYEIYIDKHGSIRLENYGEEGPLTKMRIVKIAENGDAVVFSIGTGSTLSDDDVDTSKGDAVNIRASKSKPGELRVHGFDEAYDNAPYVKCDDFCFERAMLTGEYVDSEGRRVTLNANGHYTWGAESGAFKIDENNGTYWIPDVVIFESSNARWGYPAKDGKSKWYECLFTWRERDK</sequence>
<dbReference type="AlphaFoldDB" id="A0A932QYC4"/>
<proteinExistence type="predicted"/>